<gene>
    <name evidence="2" type="ORF">GCM10025864_26370</name>
</gene>
<dbReference type="Proteomes" id="UP001157091">
    <property type="component" value="Unassembled WGS sequence"/>
</dbReference>
<evidence type="ECO:0000313" key="2">
    <source>
        <dbReference type="EMBL" id="GMA24878.1"/>
    </source>
</evidence>
<proteinExistence type="predicted"/>
<accession>A0ABQ6I4I2</accession>
<dbReference type="GO" id="GO:0016740">
    <property type="term" value="F:transferase activity"/>
    <property type="evidence" value="ECO:0007669"/>
    <property type="project" value="UniProtKB-KW"/>
</dbReference>
<comment type="caution">
    <text evidence="2">The sequence shown here is derived from an EMBL/GenBank/DDBJ whole genome shotgun (WGS) entry which is preliminary data.</text>
</comment>
<dbReference type="SUPFAM" id="SSF53448">
    <property type="entry name" value="Nucleotide-diphospho-sugar transferases"/>
    <property type="match status" value="1"/>
</dbReference>
<protein>
    <submittedName>
        <fullName evidence="2">Glycosyl transferase</fullName>
    </submittedName>
</protein>
<dbReference type="Pfam" id="PF00535">
    <property type="entry name" value="Glycos_transf_2"/>
    <property type="match status" value="1"/>
</dbReference>
<organism evidence="2 3">
    <name type="scientific">Luteimicrobium album</name>
    <dbReference type="NCBI Taxonomy" id="1054550"/>
    <lineage>
        <taxon>Bacteria</taxon>
        <taxon>Bacillati</taxon>
        <taxon>Actinomycetota</taxon>
        <taxon>Actinomycetes</taxon>
        <taxon>Micrococcales</taxon>
        <taxon>Luteimicrobium</taxon>
    </lineage>
</organism>
<dbReference type="EMBL" id="BSUK01000001">
    <property type="protein sequence ID" value="GMA24878.1"/>
    <property type="molecule type" value="Genomic_DNA"/>
</dbReference>
<feature type="domain" description="Glycosyltransferase 2-like" evidence="1">
    <location>
        <begin position="43"/>
        <end position="92"/>
    </location>
</feature>
<keyword evidence="2" id="KW-0808">Transferase</keyword>
<evidence type="ECO:0000313" key="3">
    <source>
        <dbReference type="Proteomes" id="UP001157091"/>
    </source>
</evidence>
<reference evidence="3" key="1">
    <citation type="journal article" date="2019" name="Int. J. Syst. Evol. Microbiol.">
        <title>The Global Catalogue of Microorganisms (GCM) 10K type strain sequencing project: providing services to taxonomists for standard genome sequencing and annotation.</title>
        <authorList>
            <consortium name="The Broad Institute Genomics Platform"/>
            <consortium name="The Broad Institute Genome Sequencing Center for Infectious Disease"/>
            <person name="Wu L."/>
            <person name="Ma J."/>
        </authorList>
    </citation>
    <scope>NUCLEOTIDE SEQUENCE [LARGE SCALE GENOMIC DNA]</scope>
    <source>
        <strain evidence="3">NBRC 106348</strain>
    </source>
</reference>
<dbReference type="PANTHER" id="PTHR43630">
    <property type="entry name" value="POLY-BETA-1,6-N-ACETYL-D-GLUCOSAMINE SYNTHASE"/>
    <property type="match status" value="1"/>
</dbReference>
<name>A0ABQ6I4I2_9MICO</name>
<sequence length="278" mass="31518">MHMSLRTTLRPAVTAARRAKRSISAPVLRRLADAQPRTLSAMVRVRDEEEFLETALESIEPAVDEIVVVDNLSTDGTPEIIRRLREKYPAKVRAFTYPHTIARYGEENATLAASPGGMASPRLLANYYNWCLERCTQGFVLKWDGDMVATEALEVRAAEFRSSRLDIRHFLGVNLHPDRRHLVAGLRYEDPEPRFFVRRLAKYDNGFGVCERFTSPYEQAEVGRVDRVDEPLYVHLRYCKHDPSGHISPITAVQKVYDLSAGEPVSADVAATVARWHL</sequence>
<dbReference type="PANTHER" id="PTHR43630:SF2">
    <property type="entry name" value="GLYCOSYLTRANSFERASE"/>
    <property type="match status" value="1"/>
</dbReference>
<keyword evidence="3" id="KW-1185">Reference proteome</keyword>
<dbReference type="Gene3D" id="3.90.550.10">
    <property type="entry name" value="Spore Coat Polysaccharide Biosynthesis Protein SpsA, Chain A"/>
    <property type="match status" value="1"/>
</dbReference>
<dbReference type="InterPro" id="IPR029044">
    <property type="entry name" value="Nucleotide-diphossugar_trans"/>
</dbReference>
<evidence type="ECO:0000259" key="1">
    <source>
        <dbReference type="Pfam" id="PF00535"/>
    </source>
</evidence>
<dbReference type="InterPro" id="IPR001173">
    <property type="entry name" value="Glyco_trans_2-like"/>
</dbReference>